<evidence type="ECO:0000256" key="4">
    <source>
        <dbReference type="ARBA" id="ARBA00022452"/>
    </source>
</evidence>
<evidence type="ECO:0000256" key="3">
    <source>
        <dbReference type="ARBA" id="ARBA00022448"/>
    </source>
</evidence>
<evidence type="ECO:0000256" key="6">
    <source>
        <dbReference type="ARBA" id="ARBA00023136"/>
    </source>
</evidence>
<evidence type="ECO:0000256" key="7">
    <source>
        <dbReference type="ARBA" id="ARBA00023237"/>
    </source>
</evidence>
<dbReference type="GO" id="GO:0009279">
    <property type="term" value="C:cell outer membrane"/>
    <property type="evidence" value="ECO:0007669"/>
    <property type="project" value="UniProtKB-SubCell"/>
</dbReference>
<keyword evidence="10" id="KW-1185">Reference proteome</keyword>
<evidence type="ECO:0000313" key="9">
    <source>
        <dbReference type="EMBL" id="RDI41495.1"/>
    </source>
</evidence>
<dbReference type="Gene3D" id="1.20.1600.10">
    <property type="entry name" value="Outer membrane efflux proteins (OEP)"/>
    <property type="match status" value="1"/>
</dbReference>
<keyword evidence="5" id="KW-0812">Transmembrane</keyword>
<dbReference type="GO" id="GO:0015288">
    <property type="term" value="F:porin activity"/>
    <property type="evidence" value="ECO:0007669"/>
    <property type="project" value="TreeGrafter"/>
</dbReference>
<proteinExistence type="inferred from homology"/>
<comment type="caution">
    <text evidence="9">The sequence shown here is derived from an EMBL/GenBank/DDBJ whole genome shotgun (WGS) entry which is preliminary data.</text>
</comment>
<dbReference type="AlphaFoldDB" id="A0A370GCE5"/>
<dbReference type="OrthoDB" id="9813458at2"/>
<comment type="similarity">
    <text evidence="2">Belongs to the outer membrane factor (OMF) (TC 1.B.17) family.</text>
</comment>
<dbReference type="InterPro" id="IPR003423">
    <property type="entry name" value="OMP_efflux"/>
</dbReference>
<keyword evidence="4" id="KW-1134">Transmembrane beta strand</keyword>
<accession>A0A370GCE5</accession>
<evidence type="ECO:0000256" key="1">
    <source>
        <dbReference type="ARBA" id="ARBA00004442"/>
    </source>
</evidence>
<dbReference type="GO" id="GO:1990281">
    <property type="term" value="C:efflux pump complex"/>
    <property type="evidence" value="ECO:0007669"/>
    <property type="project" value="TreeGrafter"/>
</dbReference>
<dbReference type="EMBL" id="QQAX01000019">
    <property type="protein sequence ID" value="RDI41495.1"/>
    <property type="molecule type" value="Genomic_DNA"/>
</dbReference>
<feature type="signal peptide" evidence="8">
    <location>
        <begin position="1"/>
        <end position="20"/>
    </location>
</feature>
<dbReference type="Proteomes" id="UP000254720">
    <property type="component" value="Unassembled WGS sequence"/>
</dbReference>
<dbReference type="GO" id="GO:0015562">
    <property type="term" value="F:efflux transmembrane transporter activity"/>
    <property type="evidence" value="ECO:0007669"/>
    <property type="project" value="InterPro"/>
</dbReference>
<feature type="chain" id="PRO_5016893116" evidence="8">
    <location>
        <begin position="21"/>
        <end position="497"/>
    </location>
</feature>
<dbReference type="SUPFAM" id="SSF56954">
    <property type="entry name" value="Outer membrane efflux proteins (OEP)"/>
    <property type="match status" value="1"/>
</dbReference>
<dbReference type="NCBIfam" id="TIGR01844">
    <property type="entry name" value="type_I_sec_TolC"/>
    <property type="match status" value="1"/>
</dbReference>
<dbReference type="Pfam" id="PF02321">
    <property type="entry name" value="OEP"/>
    <property type="match status" value="2"/>
</dbReference>
<evidence type="ECO:0000256" key="5">
    <source>
        <dbReference type="ARBA" id="ARBA00022692"/>
    </source>
</evidence>
<reference evidence="9 10" key="1">
    <citation type="submission" date="2018-07" db="EMBL/GenBank/DDBJ databases">
        <title>Genomic Encyclopedia of Type Strains, Phase IV (KMG-IV): sequencing the most valuable type-strain genomes for metagenomic binning, comparative biology and taxonomic classification.</title>
        <authorList>
            <person name="Goeker M."/>
        </authorList>
    </citation>
    <scope>NUCLEOTIDE SEQUENCE [LARGE SCALE GENOMIC DNA]</scope>
    <source>
        <strain evidence="9 10">DSM 16500</strain>
    </source>
</reference>
<name>A0A370GCE5_9COXI</name>
<keyword evidence="6" id="KW-0472">Membrane</keyword>
<comment type="subcellular location">
    <subcellularLocation>
        <location evidence="1">Cell outer membrane</location>
    </subcellularLocation>
</comment>
<evidence type="ECO:0000256" key="8">
    <source>
        <dbReference type="SAM" id="SignalP"/>
    </source>
</evidence>
<protein>
    <submittedName>
        <fullName evidence="9">Outer membrane protein</fullName>
    </submittedName>
</protein>
<evidence type="ECO:0000256" key="2">
    <source>
        <dbReference type="ARBA" id="ARBA00007613"/>
    </source>
</evidence>
<sequence>MKKRVLLLIALSSWQITASAADLIEVYQQALLSDPTYQQAVAQRLSTKEGVPISVSSLLPNLSVQAVPSVTRSGFAGSNFSVDANTGAPLSPRNNTARAYTLTLTVTQTVFDFSKFAGVAGAVATSKSADATLNASLQNLMTRVASAYFAVLRDEDNLSYNEAAKQAYAEQLDQVRQQYKVGLKTVTDVYTAQASYESAVASYIAAETTLANDRENLRVITGKYYPHLSKLSEAFPLVTPQPANMEAWVKTAILQNWSIKSSQYSVDSSRQSIRQQIAGHLPTVNLQGTMDRLYENNINGYDSLTSRNGPGTQTDRAIALNINVPIFSGGGVVAQTNQAVYNYQSAEQQLEQTIRNTANTTRQSYLNIIAGISQIKADQQAIKSNISSLEGMEASYRVGTETLVNVLNQRQKLYQAQTQYATDRYAFVNNVLALKQAAGTLSFDDLRAINAWLIETQSHPDKKSHRYNNTAMMTAAKNDPATPAVVTGRREQKFTGQ</sequence>
<dbReference type="InterPro" id="IPR010130">
    <property type="entry name" value="T1SS_OMP_TolC"/>
</dbReference>
<dbReference type="InterPro" id="IPR051906">
    <property type="entry name" value="TolC-like"/>
</dbReference>
<organism evidence="9 10">
    <name type="scientific">Aquicella lusitana</name>
    <dbReference type="NCBI Taxonomy" id="254246"/>
    <lineage>
        <taxon>Bacteria</taxon>
        <taxon>Pseudomonadati</taxon>
        <taxon>Pseudomonadota</taxon>
        <taxon>Gammaproteobacteria</taxon>
        <taxon>Legionellales</taxon>
        <taxon>Coxiellaceae</taxon>
        <taxon>Aquicella</taxon>
    </lineage>
</organism>
<dbReference type="RefSeq" id="WP_114834903.1">
    <property type="nucleotide sequence ID" value="NZ_LR699114.1"/>
</dbReference>
<keyword evidence="8" id="KW-0732">Signal</keyword>
<keyword evidence="3" id="KW-0813">Transport</keyword>
<dbReference type="PANTHER" id="PTHR30026">
    <property type="entry name" value="OUTER MEMBRANE PROTEIN TOLC"/>
    <property type="match status" value="1"/>
</dbReference>
<keyword evidence="7" id="KW-0998">Cell outer membrane</keyword>
<dbReference type="PANTHER" id="PTHR30026:SF20">
    <property type="entry name" value="OUTER MEMBRANE PROTEIN TOLC"/>
    <property type="match status" value="1"/>
</dbReference>
<evidence type="ECO:0000313" key="10">
    <source>
        <dbReference type="Proteomes" id="UP000254720"/>
    </source>
</evidence>
<gene>
    <name evidence="9" type="ORF">C8D86_11913</name>
</gene>